<sequence length="170" mass="20050">MDELNNPESRIFKETLNKQQEFIKNRLNKLRSNKYLDNTARIGYTKKEIVGTLNQGMAQNLIQSFFNYKTEECSFCNKKKGENGIRQFERAHCNNYSREDILTMAVDDIYIDAETPLICGVVLRKFIEKHDCCPIYMLCNICHNKYDNCYKQRNDKRPIQSTVQTPTTQR</sequence>
<accession>A0A6C0FI35</accession>
<dbReference type="EMBL" id="MN738831">
    <property type="protein sequence ID" value="QHT38505.1"/>
    <property type="molecule type" value="Genomic_DNA"/>
</dbReference>
<proteinExistence type="predicted"/>
<evidence type="ECO:0000313" key="1">
    <source>
        <dbReference type="EMBL" id="QHT38505.1"/>
    </source>
</evidence>
<organism evidence="1">
    <name type="scientific">viral metagenome</name>
    <dbReference type="NCBI Taxonomy" id="1070528"/>
    <lineage>
        <taxon>unclassified sequences</taxon>
        <taxon>metagenomes</taxon>
        <taxon>organismal metagenomes</taxon>
    </lineage>
</organism>
<reference evidence="1" key="1">
    <citation type="journal article" date="2020" name="Nature">
        <title>Giant virus diversity and host interactions through global metagenomics.</title>
        <authorList>
            <person name="Schulz F."/>
            <person name="Roux S."/>
            <person name="Paez-Espino D."/>
            <person name="Jungbluth S."/>
            <person name="Walsh D.A."/>
            <person name="Denef V.J."/>
            <person name="McMahon K.D."/>
            <person name="Konstantinidis K.T."/>
            <person name="Eloe-Fadrosh E.A."/>
            <person name="Kyrpides N.C."/>
            <person name="Woyke T."/>
        </authorList>
    </citation>
    <scope>NUCLEOTIDE SEQUENCE</scope>
    <source>
        <strain evidence="1">GVMAG-S-ERX556101-89</strain>
    </source>
</reference>
<name>A0A6C0FI35_9ZZZZ</name>
<dbReference type="AlphaFoldDB" id="A0A6C0FI35"/>
<protein>
    <submittedName>
        <fullName evidence="1">Uncharacterized protein</fullName>
    </submittedName>
</protein>